<sequence>MRLGVIGLLPRDFRDITVEHLRTIRALGLTGAGFHASGDRLSEVQAADCRKVRSLFSESGVDLAQFGVGYRECLFDPDPGVRDRVASQIERGIEVGRDLGAHACLIRPGSLSPRGSYSPTPLNREPECRSRLLETLGRVARKAEAEGLTVVTETHLLTILDSPETVRQVVDAVGSPCLRAVMDYVNHFQSLDQVYRSAERLHQIFDVMGPVCPVGHCKDLRVGDGLVLHLHEEVPGEGELDMITALRLWHALQPDGYLLLEHLPDEKYPLASRNAHRIATEAGVEIH</sequence>
<dbReference type="PANTHER" id="PTHR12110">
    <property type="entry name" value="HYDROXYPYRUVATE ISOMERASE"/>
    <property type="match status" value="1"/>
</dbReference>
<evidence type="ECO:0000313" key="2">
    <source>
        <dbReference type="EMBL" id="OGG54176.1"/>
    </source>
</evidence>
<gene>
    <name evidence="2" type="ORF">A3F84_22865</name>
</gene>
<comment type="caution">
    <text evidence="2">The sequence shown here is derived from an EMBL/GenBank/DDBJ whole genome shotgun (WGS) entry which is preliminary data.</text>
</comment>
<dbReference type="Gene3D" id="3.20.20.150">
    <property type="entry name" value="Divalent-metal-dependent TIM barrel enzymes"/>
    <property type="match status" value="1"/>
</dbReference>
<dbReference type="Pfam" id="PF01261">
    <property type="entry name" value="AP_endonuc_2"/>
    <property type="match status" value="1"/>
</dbReference>
<dbReference type="InterPro" id="IPR036237">
    <property type="entry name" value="Xyl_isomerase-like_sf"/>
</dbReference>
<dbReference type="InterPro" id="IPR050312">
    <property type="entry name" value="IolE/XylAMocC-like"/>
</dbReference>
<reference evidence="2 3" key="1">
    <citation type="journal article" date="2016" name="Nat. Commun.">
        <title>Thousands of microbial genomes shed light on interconnected biogeochemical processes in an aquifer system.</title>
        <authorList>
            <person name="Anantharaman K."/>
            <person name="Brown C.T."/>
            <person name="Hug L.A."/>
            <person name="Sharon I."/>
            <person name="Castelle C.J."/>
            <person name="Probst A.J."/>
            <person name="Thomas B.C."/>
            <person name="Singh A."/>
            <person name="Wilkins M.J."/>
            <person name="Karaoz U."/>
            <person name="Brodie E.L."/>
            <person name="Williams K.H."/>
            <person name="Hubbard S.S."/>
            <person name="Banfield J.F."/>
        </authorList>
    </citation>
    <scope>NUCLEOTIDE SEQUENCE [LARGE SCALE GENOMIC DNA]</scope>
    <source>
        <strain evidence="3">RIFCSPLOWO2_12_FULL_64_10</strain>
    </source>
</reference>
<evidence type="ECO:0000259" key="1">
    <source>
        <dbReference type="Pfam" id="PF01261"/>
    </source>
</evidence>
<dbReference type="InterPro" id="IPR013022">
    <property type="entry name" value="Xyl_isomerase-like_TIM-brl"/>
</dbReference>
<feature type="domain" description="Xylose isomerase-like TIM barrel" evidence="1">
    <location>
        <begin position="22"/>
        <end position="266"/>
    </location>
</feature>
<proteinExistence type="predicted"/>
<protein>
    <recommendedName>
        <fullName evidence="1">Xylose isomerase-like TIM barrel domain-containing protein</fullName>
    </recommendedName>
</protein>
<dbReference type="AlphaFoldDB" id="A0A1F6CYD1"/>
<accession>A0A1F6CYD1</accession>
<dbReference type="Proteomes" id="UP000178606">
    <property type="component" value="Unassembled WGS sequence"/>
</dbReference>
<evidence type="ECO:0000313" key="3">
    <source>
        <dbReference type="Proteomes" id="UP000178606"/>
    </source>
</evidence>
<name>A0A1F6CYD1_HANXR</name>
<dbReference type="SUPFAM" id="SSF51658">
    <property type="entry name" value="Xylose isomerase-like"/>
    <property type="match status" value="1"/>
</dbReference>
<dbReference type="EMBL" id="MFKF01000110">
    <property type="protein sequence ID" value="OGG54176.1"/>
    <property type="molecule type" value="Genomic_DNA"/>
</dbReference>
<organism evidence="2 3">
    <name type="scientific">Handelsmanbacteria sp. (strain RIFCSPLOWO2_12_FULL_64_10)</name>
    <dbReference type="NCBI Taxonomy" id="1817868"/>
    <lineage>
        <taxon>Bacteria</taxon>
        <taxon>Candidatus Handelsmaniibacteriota</taxon>
    </lineage>
</organism>